<dbReference type="Proteomes" id="UP001174691">
    <property type="component" value="Unassembled WGS sequence"/>
</dbReference>
<gene>
    <name evidence="2" type="ORF">NKR19_g1734</name>
</gene>
<evidence type="ECO:0000313" key="2">
    <source>
        <dbReference type="EMBL" id="KAJ9161958.1"/>
    </source>
</evidence>
<dbReference type="EMBL" id="JANBVN010000016">
    <property type="protein sequence ID" value="KAJ9161958.1"/>
    <property type="molecule type" value="Genomic_DNA"/>
</dbReference>
<proteinExistence type="predicted"/>
<protein>
    <submittedName>
        <fullName evidence="2">Uncharacterized protein</fullName>
    </submittedName>
</protein>
<reference evidence="2" key="1">
    <citation type="submission" date="2022-07" db="EMBL/GenBank/DDBJ databases">
        <title>Fungi with potential for degradation of polypropylene.</title>
        <authorList>
            <person name="Gostincar C."/>
        </authorList>
    </citation>
    <scope>NUCLEOTIDE SEQUENCE</scope>
    <source>
        <strain evidence="2">EXF-13287</strain>
    </source>
</reference>
<comment type="caution">
    <text evidence="2">The sequence shown here is derived from an EMBL/GenBank/DDBJ whole genome shotgun (WGS) entry which is preliminary data.</text>
</comment>
<sequence>MLFRSTLQLLAALSLCSLVHAVADFSCICETRNLNGCSKTYSCRLNSTIDFYKAPVPDWVTDAEETLFINTIDDAVNGLLRPPFFSLGRMTWEATIACDDDNGMLTWYPQQSQCRSSVTRGNVTEPRRRYHGWASLGYHPLGKEPGTWLTQIMGEIRDASGGNDTHLLDARCADTGLYVSVDYINATQPYDPRFSPAGHWGMLYLHSSDLVYPVGAAGVPSYRTDGDLISYGVDLNCTGYDTSGRVCQEPKCFEPANVTHFECPMRDGTSVGGGNCTRRYAGVADDSGAGSRTGSSVAWAAVAGLLAVGIGAGL</sequence>
<keyword evidence="1" id="KW-0732">Signal</keyword>
<name>A0AA38S6U1_9PEZI</name>
<feature type="signal peptide" evidence="1">
    <location>
        <begin position="1"/>
        <end position="21"/>
    </location>
</feature>
<evidence type="ECO:0000313" key="3">
    <source>
        <dbReference type="Proteomes" id="UP001174691"/>
    </source>
</evidence>
<feature type="chain" id="PRO_5041427975" evidence="1">
    <location>
        <begin position="22"/>
        <end position="314"/>
    </location>
</feature>
<evidence type="ECO:0000256" key="1">
    <source>
        <dbReference type="SAM" id="SignalP"/>
    </source>
</evidence>
<accession>A0AA38S6U1</accession>
<dbReference type="AlphaFoldDB" id="A0AA38S6U1"/>
<keyword evidence="3" id="KW-1185">Reference proteome</keyword>
<organism evidence="2 3">
    <name type="scientific">Coniochaeta hoffmannii</name>
    <dbReference type="NCBI Taxonomy" id="91930"/>
    <lineage>
        <taxon>Eukaryota</taxon>
        <taxon>Fungi</taxon>
        <taxon>Dikarya</taxon>
        <taxon>Ascomycota</taxon>
        <taxon>Pezizomycotina</taxon>
        <taxon>Sordariomycetes</taxon>
        <taxon>Sordariomycetidae</taxon>
        <taxon>Coniochaetales</taxon>
        <taxon>Coniochaetaceae</taxon>
        <taxon>Coniochaeta</taxon>
    </lineage>
</organism>